<name>A0A4S8R095_9HELO</name>
<proteinExistence type="predicted"/>
<gene>
    <name evidence="1" type="ORF">BGAL_0120g00040</name>
</gene>
<reference evidence="1 2" key="1">
    <citation type="submission" date="2017-12" db="EMBL/GenBank/DDBJ databases">
        <title>Comparative genomics of Botrytis spp.</title>
        <authorList>
            <person name="Valero-Jimenez C.A."/>
            <person name="Tapia P."/>
            <person name="Veloso J."/>
            <person name="Silva-Moreno E."/>
            <person name="Staats M."/>
            <person name="Valdes J.H."/>
            <person name="Van Kan J.A.L."/>
        </authorList>
    </citation>
    <scope>NUCLEOTIDE SEQUENCE [LARGE SCALE GENOMIC DNA]</scope>
    <source>
        <strain evidence="1 2">MUCL435</strain>
    </source>
</reference>
<organism evidence="1 2">
    <name type="scientific">Botrytis galanthina</name>
    <dbReference type="NCBI Taxonomy" id="278940"/>
    <lineage>
        <taxon>Eukaryota</taxon>
        <taxon>Fungi</taxon>
        <taxon>Dikarya</taxon>
        <taxon>Ascomycota</taxon>
        <taxon>Pezizomycotina</taxon>
        <taxon>Leotiomycetes</taxon>
        <taxon>Helotiales</taxon>
        <taxon>Sclerotiniaceae</taxon>
        <taxon>Botrytis</taxon>
    </lineage>
</organism>
<accession>A0A4S8R095</accession>
<comment type="caution">
    <text evidence="1">The sequence shown here is derived from an EMBL/GenBank/DDBJ whole genome shotgun (WGS) entry which is preliminary data.</text>
</comment>
<evidence type="ECO:0000313" key="1">
    <source>
        <dbReference type="EMBL" id="THV51173.1"/>
    </source>
</evidence>
<dbReference type="Proteomes" id="UP000308671">
    <property type="component" value="Unassembled WGS sequence"/>
</dbReference>
<dbReference type="OrthoDB" id="10390032at2759"/>
<dbReference type="AlphaFoldDB" id="A0A4S8R095"/>
<dbReference type="EMBL" id="PQXL01000120">
    <property type="protein sequence ID" value="THV51173.1"/>
    <property type="molecule type" value="Genomic_DNA"/>
</dbReference>
<evidence type="ECO:0000313" key="2">
    <source>
        <dbReference type="Proteomes" id="UP000308671"/>
    </source>
</evidence>
<keyword evidence="2" id="KW-1185">Reference proteome</keyword>
<protein>
    <submittedName>
        <fullName evidence="1">Uncharacterized protein</fullName>
    </submittedName>
</protein>
<sequence length="105" mass="11959">MTTKACPRSIWSKLDTRSEMVEPPFIQLPVGRKGGIPEWKGNTTKVSDNPNETFTAVTEVKQNFQTFQSMASQMRIVQSSTWQQVDHNVEVNDIIGNAVWILLHR</sequence>